<accession>A0A0M3DI08</accession>
<feature type="chain" id="PRO_5005652914" description="Gram-positive cocci surface proteins LPxTG domain-containing protein" evidence="3">
    <location>
        <begin position="26"/>
        <end position="243"/>
    </location>
</feature>
<evidence type="ECO:0000256" key="2">
    <source>
        <dbReference type="SAM" id="Phobius"/>
    </source>
</evidence>
<keyword evidence="2" id="KW-0472">Membrane</keyword>
<keyword evidence="2" id="KW-0812">Transmembrane</keyword>
<gene>
    <name evidence="4" type="ORF">VN21_06990</name>
</gene>
<name>A0A0M3DI08_9FIRM</name>
<dbReference type="PATRIC" id="fig|1629550.3.peg.844"/>
<evidence type="ECO:0000256" key="3">
    <source>
        <dbReference type="SAM" id="SignalP"/>
    </source>
</evidence>
<evidence type="ECO:0000313" key="4">
    <source>
        <dbReference type="EMBL" id="KKY01786.1"/>
    </source>
</evidence>
<dbReference type="EMBL" id="LBBT01000147">
    <property type="protein sequence ID" value="KKY01786.1"/>
    <property type="molecule type" value="Genomic_DNA"/>
</dbReference>
<evidence type="ECO:0008006" key="6">
    <source>
        <dbReference type="Google" id="ProtNLM"/>
    </source>
</evidence>
<keyword evidence="3" id="KW-0732">Signal</keyword>
<protein>
    <recommendedName>
        <fullName evidence="6">Gram-positive cocci surface proteins LPxTG domain-containing protein</fullName>
    </recommendedName>
</protein>
<evidence type="ECO:0000256" key="1">
    <source>
        <dbReference type="SAM" id="MobiDB-lite"/>
    </source>
</evidence>
<dbReference type="AlphaFoldDB" id="A0A0M3DI08"/>
<feature type="transmembrane region" description="Helical" evidence="2">
    <location>
        <begin position="218"/>
        <end position="235"/>
    </location>
</feature>
<dbReference type="RefSeq" id="WP_046822622.1">
    <property type="nucleotide sequence ID" value="NZ_LBBT01000147.1"/>
</dbReference>
<comment type="caution">
    <text evidence="4">The sequence shown here is derived from an EMBL/GenBank/DDBJ whole genome shotgun (WGS) entry which is preliminary data.</text>
</comment>
<proteinExistence type="predicted"/>
<dbReference type="OrthoDB" id="1938442at2"/>
<organism evidence="4 5">
    <name type="scientific">Paraclostridium benzoelyticum</name>
    <dbReference type="NCBI Taxonomy" id="1629550"/>
    <lineage>
        <taxon>Bacteria</taxon>
        <taxon>Bacillati</taxon>
        <taxon>Bacillota</taxon>
        <taxon>Clostridia</taxon>
        <taxon>Peptostreptococcales</taxon>
        <taxon>Peptostreptococcaceae</taxon>
        <taxon>Paraclostridium</taxon>
    </lineage>
</organism>
<feature type="compositionally biased region" description="Basic and acidic residues" evidence="1">
    <location>
        <begin position="172"/>
        <end position="193"/>
    </location>
</feature>
<keyword evidence="5" id="KW-1185">Reference proteome</keyword>
<feature type="region of interest" description="Disordered" evidence="1">
    <location>
        <begin position="172"/>
        <end position="210"/>
    </location>
</feature>
<dbReference type="Proteomes" id="UP000034407">
    <property type="component" value="Unassembled WGS sequence"/>
</dbReference>
<dbReference type="NCBIfam" id="TIGR01167">
    <property type="entry name" value="LPXTG_anchor"/>
    <property type="match status" value="1"/>
</dbReference>
<keyword evidence="2" id="KW-1133">Transmembrane helix</keyword>
<feature type="signal peptide" evidence="3">
    <location>
        <begin position="1"/>
        <end position="25"/>
    </location>
</feature>
<reference evidence="4 5" key="1">
    <citation type="submission" date="2015-04" db="EMBL/GenBank/DDBJ databases">
        <title>Microcin producing Clostridium sp. JC272T.</title>
        <authorList>
            <person name="Jyothsna T."/>
            <person name="Sasikala C."/>
            <person name="Ramana C."/>
        </authorList>
    </citation>
    <scope>NUCLEOTIDE SEQUENCE [LARGE SCALE GENOMIC DNA]</scope>
    <source>
        <strain evidence="4 5">JC272</strain>
    </source>
</reference>
<sequence length="243" mass="27649">MKSCLRKILVVTSLLSIITTIKVDADTLAPPNVELLGNANELVYIPDDDLFLQHPNMIPGDYIRRTLEIKNKHKYPYELFLRAERVSPKEEYDLLDKLDLKISYKDEVIYDEAVNGEDKLTKGISLGVFNPGQEENLIAEVKLDGASTGNEYKNKSAQIDWIFTAVRSEDESKNNDKETLDKSDKVDNKDKTDQYPNDLESDEDDMWSESPKTGEDGIFIYVILGITSILLLLISRKNKNSKK</sequence>
<evidence type="ECO:0000313" key="5">
    <source>
        <dbReference type="Proteomes" id="UP000034407"/>
    </source>
</evidence>